<comment type="caution">
    <text evidence="1">The sequence shown here is derived from an EMBL/GenBank/DDBJ whole genome shotgun (WGS) entry which is preliminary data.</text>
</comment>
<evidence type="ECO:0000313" key="3">
    <source>
        <dbReference type="Proteomes" id="UP000683417"/>
    </source>
</evidence>
<evidence type="ECO:0000313" key="2">
    <source>
        <dbReference type="EMBL" id="CAD6502875.1"/>
    </source>
</evidence>
<sequence>MKIPEELPLFNEKVKKFAPPSRKNAPLKPTKIEKFDGSNADFKTWSTAMDLRFVKYPEDFSTLELRLTEIAEHCSGRAANWMNAIIIGNCEDLIDDYAEFIAQFIRTFQDAQYISRMQDQYMTRHVKGSVAIFATQFEEASNALGYLPNVMALQFLHQMQPEIRKALNCQPTLDRKDYEMVRKLGVEVDSNIYLERKGERTARSRTYCYELTCGLNYEAVKLQRSSQFRRGNGSKVAD</sequence>
<proteinExistence type="predicted"/>
<dbReference type="Proteomes" id="UP000683417">
    <property type="component" value="Unassembled WGS sequence"/>
</dbReference>
<name>A0A9W4D1F9_BLUGR</name>
<organism evidence="1 3">
    <name type="scientific">Blumeria graminis f. sp. triticale</name>
    <dbReference type="NCBI Taxonomy" id="1689686"/>
    <lineage>
        <taxon>Eukaryota</taxon>
        <taxon>Fungi</taxon>
        <taxon>Dikarya</taxon>
        <taxon>Ascomycota</taxon>
        <taxon>Pezizomycotina</taxon>
        <taxon>Leotiomycetes</taxon>
        <taxon>Erysiphales</taxon>
        <taxon>Erysiphaceae</taxon>
        <taxon>Blumeria</taxon>
    </lineage>
</organism>
<protein>
    <submittedName>
        <fullName evidence="1">BgTH12-05459</fullName>
    </submittedName>
    <submittedName>
        <fullName evidence="2">BgTH12-05464</fullName>
    </submittedName>
</protein>
<accession>A0A9W4D1F9</accession>
<dbReference type="EMBL" id="CAJHIT010000006">
    <property type="protein sequence ID" value="CAD6502875.1"/>
    <property type="molecule type" value="Genomic_DNA"/>
</dbReference>
<reference evidence="1" key="1">
    <citation type="submission" date="2020-10" db="EMBL/GenBank/DDBJ databases">
        <authorList>
            <person name="Muller C M."/>
        </authorList>
    </citation>
    <scope>NUCLEOTIDE SEQUENCE</scope>
    <source>
        <strain evidence="1">THUN-12</strain>
    </source>
</reference>
<dbReference type="AlphaFoldDB" id="A0A9W4D1F9"/>
<dbReference type="EMBL" id="CAJHIT010000006">
    <property type="protein sequence ID" value="CAD6502870.1"/>
    <property type="molecule type" value="Genomic_DNA"/>
</dbReference>
<gene>
    <name evidence="1" type="ORF">BGTH12_LOCUS4228</name>
    <name evidence="2" type="ORF">BGTH12_LOCUS4233</name>
</gene>
<evidence type="ECO:0000313" key="1">
    <source>
        <dbReference type="EMBL" id="CAD6502870.1"/>
    </source>
</evidence>